<comment type="similarity">
    <text evidence="7">Belongs to the UPF0761 family.</text>
</comment>
<feature type="transmembrane region" description="Helical" evidence="7">
    <location>
        <begin position="226"/>
        <end position="247"/>
    </location>
</feature>
<comment type="subcellular location">
    <subcellularLocation>
        <location evidence="1 7">Cell membrane</location>
        <topology evidence="1 7">Multi-pass membrane protein</topology>
    </subcellularLocation>
</comment>
<feature type="transmembrane region" description="Helical" evidence="7">
    <location>
        <begin position="116"/>
        <end position="135"/>
    </location>
</feature>
<dbReference type="InterPro" id="IPR023679">
    <property type="entry name" value="UPF0761_bac"/>
</dbReference>
<sequence length="441" mass="49144">MRNSTDPGKSEGGRVAPFAFSAAGKNALIAFADLFRVVIKRFFEDRCMQAAGSLTFTSLLSLVPLVTVVFGVLSLFPVFQTMTGDLRHLLMGQLMPASGEHVEQYLLQFSEKASKLTIVGSLWLFVNVVLVLEEVDTALNGIWRAHRRRKMAMMLVVYWAMLTLAPLLLGSGIVASTYLYAVYKAHVYGGAAHVLDWLLLSLVPLFLETLAFSMLFALVPRVRVRLRAVLIGGLLTAVLFELAKRGFAFYVSNFNSYELIYGVFSAIPIFLIWLYLSWLMVLFGAEVTACLDGNCHRKRFTDAQAARSLWLAVRLIARLGEAQRRGVGLSLTALHLKEPAFDQTQVEHMLQRLATMNIAHQSVEGDWLVSRDLHELTLGELYRGGGFDLDLKGAHGVDSEVWDRWIGQRINEALIDASRRLDVSFDVLLAGQTHDDEPVHG</sequence>
<dbReference type="PANTHER" id="PTHR30213:SF0">
    <property type="entry name" value="UPF0761 MEMBRANE PROTEIN YIHY"/>
    <property type="match status" value="1"/>
</dbReference>
<dbReference type="GO" id="GO:0005886">
    <property type="term" value="C:plasma membrane"/>
    <property type="evidence" value="ECO:0007669"/>
    <property type="project" value="UniProtKB-SubCell"/>
</dbReference>
<feature type="transmembrane region" description="Helical" evidence="7">
    <location>
        <begin position="259"/>
        <end position="276"/>
    </location>
</feature>
<feature type="transmembrane region" description="Helical" evidence="7">
    <location>
        <begin position="197"/>
        <end position="219"/>
    </location>
</feature>
<dbReference type="KEGG" id="afy:BW247_13145"/>
<keyword evidence="4 7" id="KW-0812">Transmembrane</keyword>
<keyword evidence="3" id="KW-0997">Cell inner membrane</keyword>
<reference evidence="8 9" key="1">
    <citation type="submission" date="2017-01" db="EMBL/GenBank/DDBJ databases">
        <title>Draft sequence of Acidihalobacter ferrooxidans strain DSM 14175 (strain V8).</title>
        <authorList>
            <person name="Khaleque H.N."/>
            <person name="Ramsay J.P."/>
            <person name="Murphy R.J.T."/>
            <person name="Kaksonen A.H."/>
            <person name="Boxall N.J."/>
            <person name="Watkin E.L.J."/>
        </authorList>
    </citation>
    <scope>NUCLEOTIDE SEQUENCE [LARGE SCALE GENOMIC DNA]</scope>
    <source>
        <strain evidence="8 9">V8</strain>
    </source>
</reference>
<feature type="transmembrane region" description="Helical" evidence="7">
    <location>
        <begin position="156"/>
        <end position="181"/>
    </location>
</feature>
<accession>A0A1P8UJ92</accession>
<dbReference type="Proteomes" id="UP000243807">
    <property type="component" value="Chromosome"/>
</dbReference>
<gene>
    <name evidence="8" type="ORF">BW247_13145</name>
</gene>
<dbReference type="NCBIfam" id="TIGR00765">
    <property type="entry name" value="yihY_not_rbn"/>
    <property type="match status" value="1"/>
</dbReference>
<keyword evidence="9" id="KW-1185">Reference proteome</keyword>
<dbReference type="PANTHER" id="PTHR30213">
    <property type="entry name" value="INNER MEMBRANE PROTEIN YHJD"/>
    <property type="match status" value="1"/>
</dbReference>
<evidence type="ECO:0000256" key="1">
    <source>
        <dbReference type="ARBA" id="ARBA00004651"/>
    </source>
</evidence>
<evidence type="ECO:0000256" key="5">
    <source>
        <dbReference type="ARBA" id="ARBA00022989"/>
    </source>
</evidence>
<evidence type="ECO:0000313" key="8">
    <source>
        <dbReference type="EMBL" id="APZ43919.1"/>
    </source>
</evidence>
<organism evidence="8 9">
    <name type="scientific">Acidihalobacter ferrooxydans</name>
    <dbReference type="NCBI Taxonomy" id="1765967"/>
    <lineage>
        <taxon>Bacteria</taxon>
        <taxon>Pseudomonadati</taxon>
        <taxon>Pseudomonadota</taxon>
        <taxon>Gammaproteobacteria</taxon>
        <taxon>Chromatiales</taxon>
        <taxon>Ectothiorhodospiraceae</taxon>
        <taxon>Acidihalobacter</taxon>
    </lineage>
</organism>
<evidence type="ECO:0000313" key="9">
    <source>
        <dbReference type="Proteomes" id="UP000243807"/>
    </source>
</evidence>
<evidence type="ECO:0000256" key="7">
    <source>
        <dbReference type="HAMAP-Rule" id="MF_00672"/>
    </source>
</evidence>
<dbReference type="AlphaFoldDB" id="A0A1P8UJ92"/>
<keyword evidence="5 7" id="KW-1133">Transmembrane helix</keyword>
<dbReference type="InterPro" id="IPR017039">
    <property type="entry name" value="Virul_fac_BrkB"/>
</dbReference>
<evidence type="ECO:0000256" key="2">
    <source>
        <dbReference type="ARBA" id="ARBA00022475"/>
    </source>
</evidence>
<feature type="transmembrane region" description="Helical" evidence="7">
    <location>
        <begin position="56"/>
        <end position="79"/>
    </location>
</feature>
<feature type="transmembrane region" description="Helical" evidence="7">
    <location>
        <begin position="15"/>
        <end position="35"/>
    </location>
</feature>
<dbReference type="Pfam" id="PF03631">
    <property type="entry name" value="Virul_fac_BrkB"/>
    <property type="match status" value="1"/>
</dbReference>
<dbReference type="STRING" id="1765967.BW247_13145"/>
<name>A0A1P8UJ92_9GAMM</name>
<dbReference type="EMBL" id="CP019434">
    <property type="protein sequence ID" value="APZ43919.1"/>
    <property type="molecule type" value="Genomic_DNA"/>
</dbReference>
<proteinExistence type="inferred from homology"/>
<dbReference type="RefSeq" id="WP_076837543.1">
    <property type="nucleotide sequence ID" value="NZ_CP019434.1"/>
</dbReference>
<keyword evidence="6 7" id="KW-0472">Membrane</keyword>
<dbReference type="HAMAP" id="MF_00672">
    <property type="entry name" value="UPF0761"/>
    <property type="match status" value="1"/>
</dbReference>
<protein>
    <recommendedName>
        <fullName evidence="7">UPF0761 membrane protein BW247_13145</fullName>
    </recommendedName>
</protein>
<keyword evidence="2 7" id="KW-1003">Cell membrane</keyword>
<evidence type="ECO:0000256" key="3">
    <source>
        <dbReference type="ARBA" id="ARBA00022519"/>
    </source>
</evidence>
<evidence type="ECO:0000256" key="4">
    <source>
        <dbReference type="ARBA" id="ARBA00022692"/>
    </source>
</evidence>
<evidence type="ECO:0000256" key="6">
    <source>
        <dbReference type="ARBA" id="ARBA00023136"/>
    </source>
</evidence>